<keyword evidence="3" id="KW-0862">Zinc</keyword>
<dbReference type="AlphaFoldDB" id="A0A246S4U6"/>
<evidence type="ECO:0000256" key="1">
    <source>
        <dbReference type="ARBA" id="ARBA00022723"/>
    </source>
</evidence>
<dbReference type="PANTHER" id="PTHR33823">
    <property type="entry name" value="RNA POLYMERASE-BINDING TRANSCRIPTION FACTOR DKSA-RELATED"/>
    <property type="match status" value="1"/>
</dbReference>
<sequence>MTNERRRALVELRVETLERIQRYEAHQHQRRDALDKDLEEQASEIQSDDIVDLLENEAHAELTQIEKAISRIDAHEGELCEVCGEVIDIHRLQALPYATRCNECAIL</sequence>
<dbReference type="Proteomes" id="UP000197334">
    <property type="component" value="Unassembled WGS sequence"/>
</dbReference>
<dbReference type="PROSITE" id="PS51128">
    <property type="entry name" value="ZF_DKSA_2"/>
    <property type="match status" value="1"/>
</dbReference>
<accession>A0A246S4U6</accession>
<dbReference type="EMBL" id="JPUA01000003">
    <property type="protein sequence ID" value="OWV31494.1"/>
    <property type="molecule type" value="Genomic_DNA"/>
</dbReference>
<evidence type="ECO:0000259" key="5">
    <source>
        <dbReference type="Pfam" id="PF01258"/>
    </source>
</evidence>
<keyword evidence="2" id="KW-0863">Zinc-finger</keyword>
<dbReference type="SUPFAM" id="SSF57716">
    <property type="entry name" value="Glucocorticoid receptor-like (DNA-binding domain)"/>
    <property type="match status" value="1"/>
</dbReference>
<dbReference type="OrthoDB" id="6064855at2"/>
<dbReference type="PROSITE" id="PS01102">
    <property type="entry name" value="ZF_DKSA_1"/>
    <property type="match status" value="1"/>
</dbReference>
<protein>
    <submittedName>
        <fullName evidence="6">Conjugal transfer protein TraR</fullName>
    </submittedName>
</protein>
<feature type="domain" description="Zinc finger DksA/TraR C4-type" evidence="5">
    <location>
        <begin position="79"/>
        <end position="105"/>
    </location>
</feature>
<dbReference type="Gene3D" id="1.20.120.910">
    <property type="entry name" value="DksA, coiled-coil domain"/>
    <property type="match status" value="1"/>
</dbReference>
<name>A0A246S4U6_9GAMM</name>
<feature type="zinc finger region" description="dksA C4-type" evidence="4">
    <location>
        <begin position="80"/>
        <end position="104"/>
    </location>
</feature>
<reference evidence="6 7" key="1">
    <citation type="submission" date="2014-08" db="EMBL/GenBank/DDBJ databases">
        <title>Draft genome sequence of a novel L-asparaginase producing marine bacterium, Halomonas campaniensis.</title>
        <authorList>
            <person name="Sundarakrishnan B."/>
            <person name="Moushumi Priya A."/>
            <person name="Raman G."/>
            <person name="Sakthivel N."/>
            <person name="Park S."/>
            <person name="Jayachandran S."/>
        </authorList>
    </citation>
    <scope>NUCLEOTIDE SEQUENCE [LARGE SCALE GENOMIC DNA]</scope>
    <source>
        <strain evidence="6 7">SK03</strain>
    </source>
</reference>
<keyword evidence="7" id="KW-1185">Reference proteome</keyword>
<dbReference type="InterPro" id="IPR000962">
    <property type="entry name" value="Znf_DskA_TraR"/>
</dbReference>
<comment type="caution">
    <text evidence="6">The sequence shown here is derived from an EMBL/GenBank/DDBJ whole genome shotgun (WGS) entry which is preliminary data.</text>
</comment>
<dbReference type="Pfam" id="PF01258">
    <property type="entry name" value="zf-dskA_traR"/>
    <property type="match status" value="1"/>
</dbReference>
<evidence type="ECO:0000313" key="7">
    <source>
        <dbReference type="Proteomes" id="UP000197334"/>
    </source>
</evidence>
<evidence type="ECO:0000313" key="6">
    <source>
        <dbReference type="EMBL" id="OWV31494.1"/>
    </source>
</evidence>
<dbReference type="InterPro" id="IPR020458">
    <property type="entry name" value="Znf_DskA_TraR_CS"/>
</dbReference>
<proteinExistence type="predicted"/>
<keyword evidence="1" id="KW-0479">Metal-binding</keyword>
<evidence type="ECO:0000256" key="3">
    <source>
        <dbReference type="ARBA" id="ARBA00022833"/>
    </source>
</evidence>
<evidence type="ECO:0000256" key="4">
    <source>
        <dbReference type="PROSITE-ProRule" id="PRU00510"/>
    </source>
</evidence>
<gene>
    <name evidence="6" type="ORF">JI62_01235</name>
</gene>
<dbReference type="GO" id="GO:0008270">
    <property type="term" value="F:zinc ion binding"/>
    <property type="evidence" value="ECO:0007669"/>
    <property type="project" value="UniProtKB-KW"/>
</dbReference>
<organism evidence="6 7">
    <name type="scientific">Halomonas campaniensis</name>
    <dbReference type="NCBI Taxonomy" id="213554"/>
    <lineage>
        <taxon>Bacteria</taxon>
        <taxon>Pseudomonadati</taxon>
        <taxon>Pseudomonadota</taxon>
        <taxon>Gammaproteobacteria</taxon>
        <taxon>Oceanospirillales</taxon>
        <taxon>Halomonadaceae</taxon>
        <taxon>Halomonas</taxon>
    </lineage>
</organism>
<dbReference type="PANTHER" id="PTHR33823:SF4">
    <property type="entry name" value="GENERAL STRESS PROTEIN 16O"/>
    <property type="match status" value="1"/>
</dbReference>
<evidence type="ECO:0000256" key="2">
    <source>
        <dbReference type="ARBA" id="ARBA00022771"/>
    </source>
</evidence>